<feature type="compositionally biased region" description="Basic and acidic residues" evidence="1">
    <location>
        <begin position="15"/>
        <end position="33"/>
    </location>
</feature>
<keyword evidence="3" id="KW-1185">Reference proteome</keyword>
<feature type="compositionally biased region" description="Basic and acidic residues" evidence="1">
    <location>
        <begin position="89"/>
        <end position="98"/>
    </location>
</feature>
<evidence type="ECO:0000313" key="3">
    <source>
        <dbReference type="Proteomes" id="UP001501705"/>
    </source>
</evidence>
<gene>
    <name evidence="2" type="ORF">GCM10009804_73070</name>
</gene>
<name>A0ABN2EFW9_9ACTN</name>
<feature type="compositionally biased region" description="Polar residues" evidence="1">
    <location>
        <begin position="1"/>
        <end position="14"/>
    </location>
</feature>
<comment type="caution">
    <text evidence="2">The sequence shown here is derived from an EMBL/GenBank/DDBJ whole genome shotgun (WGS) entry which is preliminary data.</text>
</comment>
<organism evidence="2 3">
    <name type="scientific">Kribbella hippodromi</name>
    <dbReference type="NCBI Taxonomy" id="434347"/>
    <lineage>
        <taxon>Bacteria</taxon>
        <taxon>Bacillati</taxon>
        <taxon>Actinomycetota</taxon>
        <taxon>Actinomycetes</taxon>
        <taxon>Propionibacteriales</taxon>
        <taxon>Kribbellaceae</taxon>
        <taxon>Kribbella</taxon>
    </lineage>
</organism>
<dbReference type="Proteomes" id="UP001501705">
    <property type="component" value="Unassembled WGS sequence"/>
</dbReference>
<evidence type="ECO:0000256" key="1">
    <source>
        <dbReference type="SAM" id="MobiDB-lite"/>
    </source>
</evidence>
<reference evidence="2 3" key="1">
    <citation type="journal article" date="2019" name="Int. J. Syst. Evol. Microbiol.">
        <title>The Global Catalogue of Microorganisms (GCM) 10K type strain sequencing project: providing services to taxonomists for standard genome sequencing and annotation.</title>
        <authorList>
            <consortium name="The Broad Institute Genomics Platform"/>
            <consortium name="The Broad Institute Genome Sequencing Center for Infectious Disease"/>
            <person name="Wu L."/>
            <person name="Ma J."/>
        </authorList>
    </citation>
    <scope>NUCLEOTIDE SEQUENCE [LARGE SCALE GENOMIC DNA]</scope>
    <source>
        <strain evidence="2 3">JCM 15572</strain>
    </source>
</reference>
<feature type="region of interest" description="Disordered" evidence="1">
    <location>
        <begin position="72"/>
        <end position="98"/>
    </location>
</feature>
<evidence type="ECO:0000313" key="2">
    <source>
        <dbReference type="EMBL" id="GAA1606370.1"/>
    </source>
</evidence>
<proteinExistence type="predicted"/>
<accession>A0ABN2EFW9</accession>
<feature type="region of interest" description="Disordered" evidence="1">
    <location>
        <begin position="119"/>
        <end position="140"/>
    </location>
</feature>
<sequence>MTTVDESNQLLHQTDGNRRIPSEKGPKPADQHRAGLVAPKPWRPTNSPPQQQIPLMYPLLLFTQPNFAELPHPGVDPVHCPPGRKRFDRTRTSRADPVEQLRRDLDQSCTGRVQLRWHLHNHGEPTSPGDRGGSEVLTAS</sequence>
<protein>
    <submittedName>
        <fullName evidence="2">Uncharacterized protein</fullName>
    </submittedName>
</protein>
<dbReference type="EMBL" id="BAAAPH010000038">
    <property type="protein sequence ID" value="GAA1606370.1"/>
    <property type="molecule type" value="Genomic_DNA"/>
</dbReference>
<feature type="region of interest" description="Disordered" evidence="1">
    <location>
        <begin position="1"/>
        <end position="51"/>
    </location>
</feature>